<name>A0A9D4D6W3_DREPO</name>
<keyword evidence="2" id="KW-1185">Reference proteome</keyword>
<reference evidence="1" key="2">
    <citation type="submission" date="2020-11" db="EMBL/GenBank/DDBJ databases">
        <authorList>
            <person name="McCartney M.A."/>
            <person name="Auch B."/>
            <person name="Kono T."/>
            <person name="Mallez S."/>
            <person name="Becker A."/>
            <person name="Gohl D.M."/>
            <person name="Silverstein K.A.T."/>
            <person name="Koren S."/>
            <person name="Bechman K.B."/>
            <person name="Herman A."/>
            <person name="Abrahante J.E."/>
            <person name="Garbe J."/>
        </authorList>
    </citation>
    <scope>NUCLEOTIDE SEQUENCE</scope>
    <source>
        <strain evidence="1">Duluth1</strain>
        <tissue evidence="1">Whole animal</tissue>
    </source>
</reference>
<proteinExistence type="predicted"/>
<evidence type="ECO:0000313" key="1">
    <source>
        <dbReference type="EMBL" id="KAH3739274.1"/>
    </source>
</evidence>
<organism evidence="1 2">
    <name type="scientific">Dreissena polymorpha</name>
    <name type="common">Zebra mussel</name>
    <name type="synonym">Mytilus polymorpha</name>
    <dbReference type="NCBI Taxonomy" id="45954"/>
    <lineage>
        <taxon>Eukaryota</taxon>
        <taxon>Metazoa</taxon>
        <taxon>Spiralia</taxon>
        <taxon>Lophotrochozoa</taxon>
        <taxon>Mollusca</taxon>
        <taxon>Bivalvia</taxon>
        <taxon>Autobranchia</taxon>
        <taxon>Heteroconchia</taxon>
        <taxon>Euheterodonta</taxon>
        <taxon>Imparidentia</taxon>
        <taxon>Neoheterodontei</taxon>
        <taxon>Myida</taxon>
        <taxon>Dreissenoidea</taxon>
        <taxon>Dreissenidae</taxon>
        <taxon>Dreissena</taxon>
    </lineage>
</organism>
<evidence type="ECO:0000313" key="2">
    <source>
        <dbReference type="Proteomes" id="UP000828390"/>
    </source>
</evidence>
<gene>
    <name evidence="1" type="ORF">DPMN_045924</name>
</gene>
<sequence>MMALQSEYQLRCKQKHAQTKELNAWTTALDQGSSSTEYTKFSETLSSVLDYYAVNEHLLQFRRKILFFYERSIMLANKALGRNRRTFMLGSQMEGTTTLGMKSDVDQLTCFETFRVFHDSKQPSIQLHDHQVVIQMSTNGCASQYCVLTMIEPSAQASRFKQWIRIGILLIS</sequence>
<dbReference type="AlphaFoldDB" id="A0A9D4D6W3"/>
<dbReference type="Proteomes" id="UP000828390">
    <property type="component" value="Unassembled WGS sequence"/>
</dbReference>
<reference evidence="1" key="1">
    <citation type="journal article" date="2019" name="bioRxiv">
        <title>The Genome of the Zebra Mussel, Dreissena polymorpha: A Resource for Invasive Species Research.</title>
        <authorList>
            <person name="McCartney M.A."/>
            <person name="Auch B."/>
            <person name="Kono T."/>
            <person name="Mallez S."/>
            <person name="Zhang Y."/>
            <person name="Obille A."/>
            <person name="Becker A."/>
            <person name="Abrahante J.E."/>
            <person name="Garbe J."/>
            <person name="Badalamenti J.P."/>
            <person name="Herman A."/>
            <person name="Mangelson H."/>
            <person name="Liachko I."/>
            <person name="Sullivan S."/>
            <person name="Sone E.D."/>
            <person name="Koren S."/>
            <person name="Silverstein K.A.T."/>
            <person name="Beckman K.B."/>
            <person name="Gohl D.M."/>
        </authorList>
    </citation>
    <scope>NUCLEOTIDE SEQUENCE</scope>
    <source>
        <strain evidence="1">Duluth1</strain>
        <tissue evidence="1">Whole animal</tissue>
    </source>
</reference>
<protein>
    <submittedName>
        <fullName evidence="1">Uncharacterized protein</fullName>
    </submittedName>
</protein>
<dbReference type="EMBL" id="JAIWYP010000011">
    <property type="protein sequence ID" value="KAH3739274.1"/>
    <property type="molecule type" value="Genomic_DNA"/>
</dbReference>
<accession>A0A9D4D6W3</accession>
<comment type="caution">
    <text evidence="1">The sequence shown here is derived from an EMBL/GenBank/DDBJ whole genome shotgun (WGS) entry which is preliminary data.</text>
</comment>